<dbReference type="EnsemblMetazoa" id="BGLB035895-RB">
    <property type="protein sequence ID" value="BGLB035895-PB"/>
    <property type="gene ID" value="BGLB035895"/>
</dbReference>
<dbReference type="EnsemblMetazoa" id="BGLB035895-RA">
    <property type="protein sequence ID" value="BGLB035895-PA"/>
    <property type="gene ID" value="BGLB035895"/>
</dbReference>
<sequence length="537" mass="59559">MSAAVAQAKEDNLLHRRTEHIVIEPLSHGDLSFEDNPEEEPLLSSAKKAVKGDPEQAQSIPGDGPEKVENVGDNVSSTVLEKKEKDPSTELKESKRTEREGTRKNVDEGYESIWLRGEMLGSRKREVTLSVKALDCYQEDEIKAPLIEPQEPRREPSLNKPKHTLLSRSNMLDESEYSKYWRGEVTVIKPSNLVNNAGIEVIPSVTPAAQNVSTLDQTMAASSITTSIIRGDSRLLLECIKQGENLKLICSKTGRSYLHLVALIASPEHDMKFVPMVYQLSNSGIDLDSLDNSGTTAVRYAVTRRLPQILAALLKCGAEFSGDDQYWLEQVKGVSKAEMMELVRRLTPSYWVAVHDATPFKVHRLVKSWSRVNISRNKLSLIEYAKKNDCDDAIIKLLLQNEASIELAHAVMAGDPDRTKVLLCHGEVDMDTRDASVKNNCFEPFAPLSLVGAAIKYDHVDVLKVLRNAKMNRKSYSSQRQPCGENTAAGGDNSVLIKRGHSYEGAGVSVFHYNSTRGGSLEFQPPELMTSSICDIL</sequence>
<proteinExistence type="predicted"/>
<dbReference type="VEuPathDB" id="VectorBase:BGLAX_044600"/>
<feature type="compositionally biased region" description="Acidic residues" evidence="1">
    <location>
        <begin position="32"/>
        <end position="41"/>
    </location>
</feature>
<dbReference type="OrthoDB" id="432281at2759"/>
<organism evidence="2 3">
    <name type="scientific">Biomphalaria glabrata</name>
    <name type="common">Bloodfluke planorb</name>
    <name type="synonym">Freshwater snail</name>
    <dbReference type="NCBI Taxonomy" id="6526"/>
    <lineage>
        <taxon>Eukaryota</taxon>
        <taxon>Metazoa</taxon>
        <taxon>Spiralia</taxon>
        <taxon>Lophotrochozoa</taxon>
        <taxon>Mollusca</taxon>
        <taxon>Gastropoda</taxon>
        <taxon>Heterobranchia</taxon>
        <taxon>Euthyneura</taxon>
        <taxon>Panpulmonata</taxon>
        <taxon>Hygrophila</taxon>
        <taxon>Lymnaeoidea</taxon>
        <taxon>Planorbidae</taxon>
        <taxon>Biomphalaria</taxon>
    </lineage>
</organism>
<dbReference type="RefSeq" id="XP_013061922.2">
    <property type="nucleotide sequence ID" value="XM_013206468.2"/>
</dbReference>
<protein>
    <submittedName>
        <fullName evidence="2">Uncharacterized protein</fullName>
    </submittedName>
</protein>
<dbReference type="VEuPathDB" id="VectorBase:BGLB035895"/>
<dbReference type="SUPFAM" id="SSF48403">
    <property type="entry name" value="Ankyrin repeat"/>
    <property type="match status" value="1"/>
</dbReference>
<dbReference type="Gene3D" id="1.25.40.20">
    <property type="entry name" value="Ankyrin repeat-containing domain"/>
    <property type="match status" value="1"/>
</dbReference>
<feature type="compositionally biased region" description="Basic and acidic residues" evidence="1">
    <location>
        <begin position="80"/>
        <end position="104"/>
    </location>
</feature>
<evidence type="ECO:0000313" key="3">
    <source>
        <dbReference type="Proteomes" id="UP000076420"/>
    </source>
</evidence>
<name>A0A2C9LWW7_BIOGL</name>
<reference evidence="2" key="1">
    <citation type="submission" date="2020-05" db="UniProtKB">
        <authorList>
            <consortium name="EnsemblMetazoa"/>
        </authorList>
    </citation>
    <scope>IDENTIFICATION</scope>
    <source>
        <strain evidence="2">BB02</strain>
    </source>
</reference>
<gene>
    <name evidence="2" type="primary">106051308</name>
</gene>
<evidence type="ECO:0000313" key="2">
    <source>
        <dbReference type="EnsemblMetazoa" id="BGLB035895-PA"/>
    </source>
</evidence>
<accession>A0A2C9LWW7</accession>
<dbReference type="InterPro" id="IPR036770">
    <property type="entry name" value="Ankyrin_rpt-contain_sf"/>
</dbReference>
<dbReference type="Proteomes" id="UP000076420">
    <property type="component" value="Unassembled WGS sequence"/>
</dbReference>
<dbReference type="EnsemblMetazoa" id="BGLB035895-RC">
    <property type="protein sequence ID" value="BGLB035895-PC"/>
    <property type="gene ID" value="BGLB035895"/>
</dbReference>
<evidence type="ECO:0000256" key="1">
    <source>
        <dbReference type="SAM" id="MobiDB-lite"/>
    </source>
</evidence>
<dbReference type="KEGG" id="bgt:106051308"/>
<feature type="region of interest" description="Disordered" evidence="1">
    <location>
        <begin position="23"/>
        <end position="104"/>
    </location>
</feature>
<dbReference type="RefSeq" id="XP_013061924.2">
    <property type="nucleotide sequence ID" value="XM_013206470.2"/>
</dbReference>
<dbReference type="AlphaFoldDB" id="A0A2C9LWW7"/>